<keyword evidence="3" id="KW-1185">Reference proteome</keyword>
<sequence length="276" mass="31593">MELHDLPLEIVAEILSKLSSKESFNSREVCKRFHSAFLSFQSKYKYFKIHSVQIGRRNDVNQIIIKKKFNSTATLVDAALALSIMKNSKVDTIQVDVDDELCELLDSWALRRSKMIVNKLIIRDILAVSIERLWRFVEVLVSKFSRGVQISFDVKDIWPVFSNIYFDNVVEVRVRGATVQNGNVLSRIGNNLKTLYFEKLCPLATNTIINVISRIEEWVVFINSTTLGAFQQKLQATISSITELNLNRYIVHGLQSLTLLVIVKRIGSDVIIKLKM</sequence>
<feature type="domain" description="F-box" evidence="1">
    <location>
        <begin position="1"/>
        <end position="47"/>
    </location>
</feature>
<protein>
    <recommendedName>
        <fullName evidence="1">F-box domain-containing protein</fullName>
    </recommendedName>
</protein>
<evidence type="ECO:0000313" key="2">
    <source>
        <dbReference type="EMBL" id="CAD6193453.1"/>
    </source>
</evidence>
<name>A0A8S1HB06_9PELO</name>
<gene>
    <name evidence="2" type="ORF">CAUJ_LOCUS9372</name>
</gene>
<comment type="caution">
    <text evidence="2">The sequence shown here is derived from an EMBL/GenBank/DDBJ whole genome shotgun (WGS) entry which is preliminary data.</text>
</comment>
<dbReference type="AlphaFoldDB" id="A0A8S1HB06"/>
<evidence type="ECO:0000259" key="1">
    <source>
        <dbReference type="PROSITE" id="PS50181"/>
    </source>
</evidence>
<dbReference type="InterPro" id="IPR001810">
    <property type="entry name" value="F-box_dom"/>
</dbReference>
<dbReference type="EMBL" id="CAJGYM010000035">
    <property type="protein sequence ID" value="CAD6193453.1"/>
    <property type="molecule type" value="Genomic_DNA"/>
</dbReference>
<reference evidence="2" key="1">
    <citation type="submission" date="2020-10" db="EMBL/GenBank/DDBJ databases">
        <authorList>
            <person name="Kikuchi T."/>
        </authorList>
    </citation>
    <scope>NUCLEOTIDE SEQUENCE</scope>
    <source>
        <strain evidence="2">NKZ352</strain>
    </source>
</reference>
<dbReference type="SMART" id="SM00256">
    <property type="entry name" value="FBOX"/>
    <property type="match status" value="1"/>
</dbReference>
<proteinExistence type="predicted"/>
<organism evidence="2 3">
    <name type="scientific">Caenorhabditis auriculariae</name>
    <dbReference type="NCBI Taxonomy" id="2777116"/>
    <lineage>
        <taxon>Eukaryota</taxon>
        <taxon>Metazoa</taxon>
        <taxon>Ecdysozoa</taxon>
        <taxon>Nematoda</taxon>
        <taxon>Chromadorea</taxon>
        <taxon>Rhabditida</taxon>
        <taxon>Rhabditina</taxon>
        <taxon>Rhabditomorpha</taxon>
        <taxon>Rhabditoidea</taxon>
        <taxon>Rhabditidae</taxon>
        <taxon>Peloderinae</taxon>
        <taxon>Caenorhabditis</taxon>
    </lineage>
</organism>
<dbReference type="SUPFAM" id="SSF81383">
    <property type="entry name" value="F-box domain"/>
    <property type="match status" value="1"/>
</dbReference>
<accession>A0A8S1HB06</accession>
<evidence type="ECO:0000313" key="3">
    <source>
        <dbReference type="Proteomes" id="UP000835052"/>
    </source>
</evidence>
<dbReference type="InterPro" id="IPR036047">
    <property type="entry name" value="F-box-like_dom_sf"/>
</dbReference>
<dbReference type="PROSITE" id="PS50181">
    <property type="entry name" value="FBOX"/>
    <property type="match status" value="1"/>
</dbReference>
<dbReference type="Proteomes" id="UP000835052">
    <property type="component" value="Unassembled WGS sequence"/>
</dbReference>
<dbReference type="Pfam" id="PF00646">
    <property type="entry name" value="F-box"/>
    <property type="match status" value="1"/>
</dbReference>